<feature type="chain" id="PRO_5042031843" evidence="1">
    <location>
        <begin position="21"/>
        <end position="207"/>
    </location>
</feature>
<keyword evidence="1" id="KW-0732">Signal</keyword>
<keyword evidence="3" id="KW-1185">Reference proteome</keyword>
<evidence type="ECO:0000313" key="2">
    <source>
        <dbReference type="EMBL" id="WMV42182.1"/>
    </source>
</evidence>
<feature type="signal peptide" evidence="1">
    <location>
        <begin position="1"/>
        <end position="20"/>
    </location>
</feature>
<accession>A0AAF0ZKE7</accession>
<organism evidence="2 3">
    <name type="scientific">Solanum verrucosum</name>
    <dbReference type="NCBI Taxonomy" id="315347"/>
    <lineage>
        <taxon>Eukaryota</taxon>
        <taxon>Viridiplantae</taxon>
        <taxon>Streptophyta</taxon>
        <taxon>Embryophyta</taxon>
        <taxon>Tracheophyta</taxon>
        <taxon>Spermatophyta</taxon>
        <taxon>Magnoliopsida</taxon>
        <taxon>eudicotyledons</taxon>
        <taxon>Gunneridae</taxon>
        <taxon>Pentapetalae</taxon>
        <taxon>asterids</taxon>
        <taxon>lamiids</taxon>
        <taxon>Solanales</taxon>
        <taxon>Solanaceae</taxon>
        <taxon>Solanoideae</taxon>
        <taxon>Solaneae</taxon>
        <taxon>Solanum</taxon>
    </lineage>
</organism>
<sequence>MVSSLMVTLRWCLSVGGGMGHYPYIAQGFGDIGVLCLRSRFPRCLKMKTCFTASMARISYARVLVEADQWPLLESIELKHAGILKWKHRKSLSPRKSTRRGAGTENLNNLDITGKQKVANGYEALQDEGITHTGDPRDTHLPQTGSHVVPGENQAFQGCIDTLQLTALRQTGRHFTFSNRHQDGSRVYSKLDWALGNFRWTVEACGG</sequence>
<dbReference type="EMBL" id="CP133619">
    <property type="protein sequence ID" value="WMV42182.1"/>
    <property type="molecule type" value="Genomic_DNA"/>
</dbReference>
<protein>
    <submittedName>
        <fullName evidence="2">Uncharacterized protein</fullName>
    </submittedName>
</protein>
<gene>
    <name evidence="2" type="ORF">MTR67_035567</name>
</gene>
<evidence type="ECO:0000256" key="1">
    <source>
        <dbReference type="SAM" id="SignalP"/>
    </source>
</evidence>
<dbReference type="Proteomes" id="UP001234989">
    <property type="component" value="Chromosome 8"/>
</dbReference>
<proteinExistence type="predicted"/>
<reference evidence="2" key="1">
    <citation type="submission" date="2023-08" db="EMBL/GenBank/DDBJ databases">
        <title>A de novo genome assembly of Solanum verrucosum Schlechtendal, a Mexican diploid species geographically isolated from the other diploid A-genome species in potato relatives.</title>
        <authorList>
            <person name="Hosaka K."/>
        </authorList>
    </citation>
    <scope>NUCLEOTIDE SEQUENCE</scope>
    <source>
        <tissue evidence="2">Young leaves</tissue>
    </source>
</reference>
<evidence type="ECO:0000313" key="3">
    <source>
        <dbReference type="Proteomes" id="UP001234989"/>
    </source>
</evidence>
<dbReference type="AlphaFoldDB" id="A0AAF0ZKE7"/>
<name>A0AAF0ZKE7_SOLVR</name>